<gene>
    <name evidence="3" type="ORF">DDE83_007329</name>
</gene>
<sequence>MALAAPAVAATTVLPHRHTTTTQHLLQVPSMPATTTPLITATSLLNASSHDMAMLHDIHSLLNKIFVRNRNQHRRSTWWKALHGFRKQMALLLAELEGHVSGTGVKRTGKGKSWEKERKEKVEARLKYWDERGGVHGWYYQLVAVGPFAMLGLVMMACVARVCRITGITAVYEEIASADVQGVLGASDELALAGEFSSVLDEGEEWDEGVVVAREEDDDA</sequence>
<dbReference type="PANTHER" id="PTHR37792">
    <property type="entry name" value="RIBONUCLEASE MRP PROTEIN SUBUNIT RMP1"/>
    <property type="match status" value="1"/>
</dbReference>
<dbReference type="Pfam" id="PF20945">
    <property type="entry name" value="RMP1"/>
    <property type="match status" value="1"/>
</dbReference>
<dbReference type="Proteomes" id="UP000249619">
    <property type="component" value="Unassembled WGS sequence"/>
</dbReference>
<dbReference type="STRING" id="183478.A0A364MWF3"/>
<dbReference type="OrthoDB" id="5414547at2759"/>
<proteinExistence type="predicted"/>
<evidence type="ECO:0000313" key="3">
    <source>
        <dbReference type="EMBL" id="RAR05550.1"/>
    </source>
</evidence>
<evidence type="ECO:0000313" key="4">
    <source>
        <dbReference type="Proteomes" id="UP000249619"/>
    </source>
</evidence>
<name>A0A364MWF3_STELY</name>
<dbReference type="CDD" id="cd22573">
    <property type="entry name" value="RMP1_RBD"/>
    <property type="match status" value="1"/>
</dbReference>
<dbReference type="GO" id="GO:0000466">
    <property type="term" value="P:maturation of 5.8S rRNA from tricistronic rRNA transcript (SSU-rRNA, 5.8S rRNA, LSU-rRNA)"/>
    <property type="evidence" value="ECO:0007669"/>
    <property type="project" value="TreeGrafter"/>
</dbReference>
<dbReference type="GO" id="GO:0000294">
    <property type="term" value="P:nuclear-transcribed mRNA catabolic process, RNase MRP-dependent"/>
    <property type="evidence" value="ECO:0007669"/>
    <property type="project" value="TreeGrafter"/>
</dbReference>
<organism evidence="3 4">
    <name type="scientific">Stemphylium lycopersici</name>
    <name type="common">Tomato gray leaf spot disease fungus</name>
    <name type="synonym">Thyrospora lycopersici</name>
    <dbReference type="NCBI Taxonomy" id="183478"/>
    <lineage>
        <taxon>Eukaryota</taxon>
        <taxon>Fungi</taxon>
        <taxon>Dikarya</taxon>
        <taxon>Ascomycota</taxon>
        <taxon>Pezizomycotina</taxon>
        <taxon>Dothideomycetes</taxon>
        <taxon>Pleosporomycetidae</taxon>
        <taxon>Pleosporales</taxon>
        <taxon>Pleosporineae</taxon>
        <taxon>Pleosporaceae</taxon>
        <taxon>Stemphylium</taxon>
    </lineage>
</organism>
<reference evidence="4" key="1">
    <citation type="submission" date="2018-05" db="EMBL/GenBank/DDBJ databases">
        <title>Draft genome sequence of Stemphylium lycopersici strain CIDEFI 213.</title>
        <authorList>
            <person name="Medina R."/>
            <person name="Franco M.E.E."/>
            <person name="Lucentini C.G."/>
            <person name="Saparrat M.C.N."/>
            <person name="Balatti P.A."/>
        </authorList>
    </citation>
    <scope>NUCLEOTIDE SEQUENCE [LARGE SCALE GENOMIC DNA]</scope>
    <source>
        <strain evidence="4">CIDEFI 213</strain>
    </source>
</reference>
<dbReference type="GO" id="GO:0000172">
    <property type="term" value="C:ribonuclease MRP complex"/>
    <property type="evidence" value="ECO:0007669"/>
    <property type="project" value="InterPro"/>
</dbReference>
<dbReference type="InterPro" id="IPR047205">
    <property type="entry name" value="RMP1"/>
</dbReference>
<feature type="domain" description="RNase MRP protein 1 RNA binding" evidence="2">
    <location>
        <begin position="61"/>
        <end position="161"/>
    </location>
</feature>
<keyword evidence="4" id="KW-1185">Reference proteome</keyword>
<dbReference type="PANTHER" id="PTHR37792:SF1">
    <property type="entry name" value="RIBONUCLEASE MRP PROTEIN SUBUNIT RMP1"/>
    <property type="match status" value="1"/>
</dbReference>
<accession>A0A364MWF3</accession>
<dbReference type="GO" id="GO:0042134">
    <property type="term" value="F:rRNA primary transcript binding"/>
    <property type="evidence" value="ECO:0007669"/>
    <property type="project" value="InterPro"/>
</dbReference>
<keyword evidence="1" id="KW-0812">Transmembrane</keyword>
<evidence type="ECO:0000259" key="2">
    <source>
        <dbReference type="Pfam" id="PF20945"/>
    </source>
</evidence>
<protein>
    <recommendedName>
        <fullName evidence="2">RNase MRP protein 1 RNA binding domain-containing protein</fullName>
    </recommendedName>
</protein>
<dbReference type="AlphaFoldDB" id="A0A364MWF3"/>
<keyword evidence="1" id="KW-0472">Membrane</keyword>
<evidence type="ECO:0000256" key="1">
    <source>
        <dbReference type="SAM" id="Phobius"/>
    </source>
</evidence>
<feature type="transmembrane region" description="Helical" evidence="1">
    <location>
        <begin position="138"/>
        <end position="160"/>
    </location>
</feature>
<dbReference type="InterPro" id="IPR047204">
    <property type="entry name" value="RMP1_RBD"/>
</dbReference>
<keyword evidence="1" id="KW-1133">Transmembrane helix</keyword>
<comment type="caution">
    <text evidence="3">The sequence shown here is derived from an EMBL/GenBank/DDBJ whole genome shotgun (WGS) entry which is preliminary data.</text>
</comment>
<dbReference type="EMBL" id="QGDH01000131">
    <property type="protein sequence ID" value="RAR05550.1"/>
    <property type="molecule type" value="Genomic_DNA"/>
</dbReference>